<keyword evidence="3" id="KW-0690">Ribosome biogenesis</keyword>
<keyword evidence="8" id="KW-1185">Reference proteome</keyword>
<evidence type="ECO:0000256" key="5">
    <source>
        <dbReference type="ARBA" id="ARBA00023242"/>
    </source>
</evidence>
<evidence type="ECO:0000313" key="8">
    <source>
        <dbReference type="Proteomes" id="UP000007799"/>
    </source>
</evidence>
<gene>
    <name evidence="7" type="ORF">PTSG_03361</name>
</gene>
<comment type="subcellular location">
    <subcellularLocation>
        <location evidence="1">Nucleus</location>
        <location evidence="1">Nucleolus</location>
    </subcellularLocation>
</comment>
<dbReference type="GO" id="GO:0005730">
    <property type="term" value="C:nucleolus"/>
    <property type="evidence" value="ECO:0007669"/>
    <property type="project" value="UniProtKB-SubCell"/>
</dbReference>
<name>F2U4Y4_SALR5</name>
<dbReference type="GeneID" id="16076523"/>
<dbReference type="InParanoid" id="F2U4Y4"/>
<dbReference type="GO" id="GO:0030687">
    <property type="term" value="C:preribosome, large subunit precursor"/>
    <property type="evidence" value="ECO:0007669"/>
    <property type="project" value="TreeGrafter"/>
</dbReference>
<proteinExistence type="inferred from homology"/>
<dbReference type="OMA" id="RETMFHR"/>
<keyword evidence="4" id="KW-0175">Coiled coil</keyword>
<dbReference type="PANTHER" id="PTHR13028">
    <property type="entry name" value="RRNA PROCESSING PROTEIN EBNA1-BINDING PROTEIN-RELATED"/>
    <property type="match status" value="1"/>
</dbReference>
<dbReference type="STRING" id="946362.F2U4Y4"/>
<accession>F2U4Y4</accession>
<organism evidence="8">
    <name type="scientific">Salpingoeca rosetta (strain ATCC 50818 / BSB-021)</name>
    <dbReference type="NCBI Taxonomy" id="946362"/>
    <lineage>
        <taxon>Eukaryota</taxon>
        <taxon>Choanoflagellata</taxon>
        <taxon>Craspedida</taxon>
        <taxon>Salpingoecidae</taxon>
        <taxon>Salpingoeca</taxon>
    </lineage>
</organism>
<reference evidence="7" key="1">
    <citation type="submission" date="2009-08" db="EMBL/GenBank/DDBJ databases">
        <title>Annotation of Salpingoeca rosetta.</title>
        <authorList>
            <consortium name="The Broad Institute Genome Sequencing Platform"/>
            <person name="Russ C."/>
            <person name="Cuomo C."/>
            <person name="Burger G."/>
            <person name="Gray M.W."/>
            <person name="Holland P.W.H."/>
            <person name="King N."/>
            <person name="Lang F.B.F."/>
            <person name="Roger A.J."/>
            <person name="Ruiz-Trillo I."/>
            <person name="Young S.K."/>
            <person name="Zeng Q."/>
            <person name="Gargeya S."/>
            <person name="Alvarado L."/>
            <person name="Berlin A."/>
            <person name="Chapman S.B."/>
            <person name="Chen Z."/>
            <person name="Freedman E."/>
            <person name="Gellesch M."/>
            <person name="Goldberg J."/>
            <person name="Griggs A."/>
            <person name="Gujja S."/>
            <person name="Heilman E."/>
            <person name="Heiman D."/>
            <person name="Howarth C."/>
            <person name="Mehta T."/>
            <person name="Neiman D."/>
            <person name="Pearson M."/>
            <person name="Roberts A."/>
            <person name="Saif S."/>
            <person name="Shea T."/>
            <person name="Shenoy N."/>
            <person name="Sisk P."/>
            <person name="Stolte C."/>
            <person name="Sykes S."/>
            <person name="White J."/>
            <person name="Yandava C."/>
            <person name="Haas B."/>
            <person name="Nusbaum C."/>
            <person name="Birren B."/>
        </authorList>
    </citation>
    <scope>NUCLEOTIDE SEQUENCE [LARGE SCALE GENOMIC DNA]</scope>
    <source>
        <strain evidence="7">ATCC 50818</strain>
    </source>
</reference>
<dbReference type="KEGG" id="sre:PTSG_03361"/>
<dbReference type="GO" id="GO:0034399">
    <property type="term" value="C:nuclear periphery"/>
    <property type="evidence" value="ECO:0007669"/>
    <property type="project" value="TreeGrafter"/>
</dbReference>
<evidence type="ECO:0000256" key="6">
    <source>
        <dbReference type="SAM" id="MobiDB-lite"/>
    </source>
</evidence>
<evidence type="ECO:0000256" key="2">
    <source>
        <dbReference type="ARBA" id="ARBA00007336"/>
    </source>
</evidence>
<feature type="compositionally biased region" description="Basic residues" evidence="6">
    <location>
        <begin position="248"/>
        <end position="269"/>
    </location>
</feature>
<dbReference type="RefSeq" id="XP_004995936.1">
    <property type="nucleotide sequence ID" value="XM_004995879.1"/>
</dbReference>
<keyword evidence="5" id="KW-0539">Nucleus</keyword>
<dbReference type="GO" id="GO:0042273">
    <property type="term" value="P:ribosomal large subunit biogenesis"/>
    <property type="evidence" value="ECO:0007669"/>
    <property type="project" value="TreeGrafter"/>
</dbReference>
<comment type="similarity">
    <text evidence="2">Belongs to the EBP2 family.</text>
</comment>
<dbReference type="GO" id="GO:0006364">
    <property type="term" value="P:rRNA processing"/>
    <property type="evidence" value="ECO:0007669"/>
    <property type="project" value="TreeGrafter"/>
</dbReference>
<dbReference type="EMBL" id="GL832961">
    <property type="protein sequence ID" value="EGD82700.1"/>
    <property type="molecule type" value="Genomic_DNA"/>
</dbReference>
<evidence type="ECO:0000256" key="4">
    <source>
        <dbReference type="ARBA" id="ARBA00023054"/>
    </source>
</evidence>
<dbReference type="OrthoDB" id="443772at2759"/>
<evidence type="ECO:0008006" key="9">
    <source>
        <dbReference type="Google" id="ProtNLM"/>
    </source>
</evidence>
<evidence type="ECO:0000256" key="1">
    <source>
        <dbReference type="ARBA" id="ARBA00004604"/>
    </source>
</evidence>
<dbReference type="PANTHER" id="PTHR13028:SF0">
    <property type="entry name" value="RRNA-PROCESSING PROTEIN EBP2-RELATED"/>
    <property type="match status" value="1"/>
</dbReference>
<evidence type="ECO:0000256" key="3">
    <source>
        <dbReference type="ARBA" id="ARBA00022517"/>
    </source>
</evidence>
<feature type="region of interest" description="Disordered" evidence="6">
    <location>
        <begin position="191"/>
        <end position="269"/>
    </location>
</feature>
<evidence type="ECO:0000313" key="7">
    <source>
        <dbReference type="EMBL" id="EGD82700.1"/>
    </source>
</evidence>
<dbReference type="Pfam" id="PF05890">
    <property type="entry name" value="Ebp2"/>
    <property type="match status" value="1"/>
</dbReference>
<dbReference type="Proteomes" id="UP000007799">
    <property type="component" value="Unassembled WGS sequence"/>
</dbReference>
<sequence>MQSDEEDLYLEEEDEKYLKWKNVPEDRTVAIEEKIKEFEISRKLPWIETFLVHSGALPTDLNPDEDFQREDAFYDLTLKAAQQGQNLLKKHNIPIERPGDYFAEMIKTDDHMEKIREVMLKDQDRIERAERNRKLREMKKFGKQVQHEVLQERSKKKKAAMQMAHRHGKSLSEAKGLDDFEVRAINARNLRKSQPLGKNPKRLAKDARFGFGGKKRQAKRNTAESAADMSSYPGRRMKQPFNSEKRKGGGKKKNARPGKSTRQKMKSRS</sequence>
<dbReference type="eggNOG" id="KOG3080">
    <property type="taxonomic scope" value="Eukaryota"/>
</dbReference>
<dbReference type="AlphaFoldDB" id="F2U4Y4"/>
<protein>
    <recommendedName>
        <fullName evidence="9">rRNA-processing protein EBP2</fullName>
    </recommendedName>
</protein>
<dbReference type="InterPro" id="IPR008610">
    <property type="entry name" value="Ebp2"/>
</dbReference>
<dbReference type="FunCoup" id="F2U4Y4">
    <property type="interactions" value="940"/>
</dbReference>